<dbReference type="EMBL" id="JAUEPR010000002">
    <property type="protein sequence ID" value="KAK0489179.1"/>
    <property type="molecule type" value="Genomic_DNA"/>
</dbReference>
<protein>
    <recommendedName>
        <fullName evidence="9">Major facilitator superfamily (MFS) profile domain-containing protein</fullName>
    </recommendedName>
</protein>
<dbReference type="Gene3D" id="1.20.1250.20">
    <property type="entry name" value="MFS general substrate transporter like domains"/>
    <property type="match status" value="1"/>
</dbReference>
<reference evidence="7" key="1">
    <citation type="submission" date="2023-06" db="EMBL/GenBank/DDBJ databases">
        <authorList>
            <consortium name="Lawrence Berkeley National Laboratory"/>
            <person name="Ahrendt S."/>
            <person name="Sahu N."/>
            <person name="Indic B."/>
            <person name="Wong-Bajracharya J."/>
            <person name="Merenyi Z."/>
            <person name="Ke H.-M."/>
            <person name="Monk M."/>
            <person name="Kocsube S."/>
            <person name="Drula E."/>
            <person name="Lipzen A."/>
            <person name="Balint B."/>
            <person name="Henrissat B."/>
            <person name="Andreopoulos B."/>
            <person name="Martin F.M."/>
            <person name="Harder C.B."/>
            <person name="Rigling D."/>
            <person name="Ford K.L."/>
            <person name="Foster G.D."/>
            <person name="Pangilinan J."/>
            <person name="Papanicolaou A."/>
            <person name="Barry K."/>
            <person name="LaButti K."/>
            <person name="Viragh M."/>
            <person name="Koriabine M."/>
            <person name="Yan M."/>
            <person name="Riley R."/>
            <person name="Champramary S."/>
            <person name="Plett K.L."/>
            <person name="Tsai I.J."/>
            <person name="Slot J."/>
            <person name="Sipos G."/>
            <person name="Plett J."/>
            <person name="Nagy L.G."/>
            <person name="Grigoriev I.V."/>
        </authorList>
    </citation>
    <scope>NUCLEOTIDE SEQUENCE</scope>
    <source>
        <strain evidence="7">ICMP 16352</strain>
    </source>
</reference>
<accession>A0AA39UMI6</accession>
<proteinExistence type="predicted"/>
<dbReference type="GO" id="GO:0022857">
    <property type="term" value="F:transmembrane transporter activity"/>
    <property type="evidence" value="ECO:0007669"/>
    <property type="project" value="TreeGrafter"/>
</dbReference>
<sequence>MRWMLGMFEACLAPGVNFYLSCWYKRTEFGLRAAFFFSAATVSGAFGGLLAAAISNMDGIGGKPAWALDLHPRRPPHGRCSTRFILDNPRLS</sequence>
<comment type="subcellular location">
    <subcellularLocation>
        <location evidence="1">Membrane</location>
        <topology evidence="1">Multi-pass membrane protein</topology>
    </subcellularLocation>
</comment>
<dbReference type="SUPFAM" id="SSF103473">
    <property type="entry name" value="MFS general substrate transporter"/>
    <property type="match status" value="1"/>
</dbReference>
<name>A0AA39UMI6_9AGAR</name>
<evidence type="ECO:0000313" key="7">
    <source>
        <dbReference type="EMBL" id="KAK0489179.1"/>
    </source>
</evidence>
<keyword evidence="8" id="KW-1185">Reference proteome</keyword>
<dbReference type="AlphaFoldDB" id="A0AA39UMI6"/>
<keyword evidence="5 6" id="KW-0472">Membrane</keyword>
<evidence type="ECO:0000256" key="1">
    <source>
        <dbReference type="ARBA" id="ARBA00004141"/>
    </source>
</evidence>
<dbReference type="Proteomes" id="UP001175227">
    <property type="component" value="Unassembled WGS sequence"/>
</dbReference>
<dbReference type="GO" id="GO:0016020">
    <property type="term" value="C:membrane"/>
    <property type="evidence" value="ECO:0007669"/>
    <property type="project" value="UniProtKB-SubCell"/>
</dbReference>
<comment type="caution">
    <text evidence="7">The sequence shown here is derived from an EMBL/GenBank/DDBJ whole genome shotgun (WGS) entry which is preliminary data.</text>
</comment>
<keyword evidence="4 6" id="KW-1133">Transmembrane helix</keyword>
<dbReference type="PANTHER" id="PTHR43791">
    <property type="entry name" value="PERMEASE-RELATED"/>
    <property type="match status" value="1"/>
</dbReference>
<keyword evidence="3 6" id="KW-0812">Transmembrane</keyword>
<feature type="transmembrane region" description="Helical" evidence="6">
    <location>
        <begin position="34"/>
        <end position="54"/>
    </location>
</feature>
<evidence type="ECO:0000256" key="4">
    <source>
        <dbReference type="ARBA" id="ARBA00022989"/>
    </source>
</evidence>
<gene>
    <name evidence="7" type="ORF">IW261DRAFT_401231</name>
</gene>
<evidence type="ECO:0000256" key="2">
    <source>
        <dbReference type="ARBA" id="ARBA00022448"/>
    </source>
</evidence>
<dbReference type="InterPro" id="IPR036259">
    <property type="entry name" value="MFS_trans_sf"/>
</dbReference>
<organism evidence="7 8">
    <name type="scientific">Armillaria novae-zelandiae</name>
    <dbReference type="NCBI Taxonomy" id="153914"/>
    <lineage>
        <taxon>Eukaryota</taxon>
        <taxon>Fungi</taxon>
        <taxon>Dikarya</taxon>
        <taxon>Basidiomycota</taxon>
        <taxon>Agaricomycotina</taxon>
        <taxon>Agaricomycetes</taxon>
        <taxon>Agaricomycetidae</taxon>
        <taxon>Agaricales</taxon>
        <taxon>Marasmiineae</taxon>
        <taxon>Physalacriaceae</taxon>
        <taxon>Armillaria</taxon>
    </lineage>
</organism>
<dbReference type="PANTHER" id="PTHR43791:SF19">
    <property type="entry name" value="TRANSPORTER, PUTATIVE (AFU_ORTHOLOGUE AFUA_1G01812)-RELATED"/>
    <property type="match status" value="1"/>
</dbReference>
<evidence type="ECO:0000313" key="8">
    <source>
        <dbReference type="Proteomes" id="UP001175227"/>
    </source>
</evidence>
<evidence type="ECO:0008006" key="9">
    <source>
        <dbReference type="Google" id="ProtNLM"/>
    </source>
</evidence>
<keyword evidence="2" id="KW-0813">Transport</keyword>
<evidence type="ECO:0000256" key="3">
    <source>
        <dbReference type="ARBA" id="ARBA00022692"/>
    </source>
</evidence>
<evidence type="ECO:0000256" key="5">
    <source>
        <dbReference type="ARBA" id="ARBA00023136"/>
    </source>
</evidence>
<evidence type="ECO:0000256" key="6">
    <source>
        <dbReference type="SAM" id="Phobius"/>
    </source>
</evidence>